<name>A0ABW4LG54_9MICO</name>
<gene>
    <name evidence="3" type="ORF">ACFSBI_12985</name>
</gene>
<dbReference type="PANTHER" id="PTHR31616">
    <property type="entry name" value="TREHALASE"/>
    <property type="match status" value="1"/>
</dbReference>
<dbReference type="PANTHER" id="PTHR31616:SF10">
    <property type="entry name" value="TREHALASE"/>
    <property type="match status" value="1"/>
</dbReference>
<dbReference type="Proteomes" id="UP001597347">
    <property type="component" value="Unassembled WGS sequence"/>
</dbReference>
<reference evidence="4" key="1">
    <citation type="journal article" date="2019" name="Int. J. Syst. Evol. Microbiol.">
        <title>The Global Catalogue of Microorganisms (GCM) 10K type strain sequencing project: providing services to taxonomists for standard genome sequencing and annotation.</title>
        <authorList>
            <consortium name="The Broad Institute Genomics Platform"/>
            <consortium name="The Broad Institute Genome Sequencing Center for Infectious Disease"/>
            <person name="Wu L."/>
            <person name="Ma J."/>
        </authorList>
    </citation>
    <scope>NUCLEOTIDE SEQUENCE [LARGE SCALE GENOMIC DNA]</scope>
    <source>
        <strain evidence="4">CGMCC 1.12471</strain>
    </source>
</reference>
<dbReference type="Pfam" id="PF19291">
    <property type="entry name" value="TREH_N"/>
    <property type="match status" value="1"/>
</dbReference>
<dbReference type="InterPro" id="IPR011613">
    <property type="entry name" value="GH15-like"/>
</dbReference>
<dbReference type="RefSeq" id="WP_377935592.1">
    <property type="nucleotide sequence ID" value="NZ_JBHUEA010000021.1"/>
</dbReference>
<keyword evidence="3" id="KW-0378">Hydrolase</keyword>
<evidence type="ECO:0000259" key="2">
    <source>
        <dbReference type="Pfam" id="PF19291"/>
    </source>
</evidence>
<dbReference type="InterPro" id="IPR012341">
    <property type="entry name" value="6hp_glycosidase-like_sf"/>
</dbReference>
<evidence type="ECO:0000259" key="1">
    <source>
        <dbReference type="Pfam" id="PF00723"/>
    </source>
</evidence>
<dbReference type="Gene3D" id="1.50.10.10">
    <property type="match status" value="1"/>
</dbReference>
<evidence type="ECO:0000313" key="4">
    <source>
        <dbReference type="Proteomes" id="UP001597347"/>
    </source>
</evidence>
<organism evidence="3 4">
    <name type="scientific">Amnibacterium endophyticum</name>
    <dbReference type="NCBI Taxonomy" id="2109337"/>
    <lineage>
        <taxon>Bacteria</taxon>
        <taxon>Bacillati</taxon>
        <taxon>Actinomycetota</taxon>
        <taxon>Actinomycetes</taxon>
        <taxon>Micrococcales</taxon>
        <taxon>Microbacteriaceae</taxon>
        <taxon>Amnibacterium</taxon>
    </lineage>
</organism>
<comment type="caution">
    <text evidence="3">The sequence shown here is derived from an EMBL/GenBank/DDBJ whole genome shotgun (WGS) entry which is preliminary data.</text>
</comment>
<dbReference type="Pfam" id="PF00723">
    <property type="entry name" value="Glyco_hydro_15"/>
    <property type="match status" value="1"/>
</dbReference>
<keyword evidence="4" id="KW-1185">Reference proteome</keyword>
<dbReference type="EMBL" id="JBHUEA010000021">
    <property type="protein sequence ID" value="MFD1722466.1"/>
    <property type="molecule type" value="Genomic_DNA"/>
</dbReference>
<sequence>MTGGEARFPLHTLREYALIADGERGALIGPNGDVPWLCVPRWDSDAVFSALIGGGGTFAIVPRAGTFTWGGHYERGSLIWRSRWIDHHAVIESRDALAFPGEQDRAVVLRRIEAHRGTARVRVVLDPRESFGSGRFTHVRHDGDVWTGRCGDLSVRLTGLDEVSDRDGVLAWEVDVPEGEFHDVVLELSRRALPDERPSAEGLWRRTEEAWSAAVPERIESIAPADARHAYAVLRGLTSSSGAMVAAATMSLPERAEQGRNYDYRYAWIRDQCYAGQAAGAGEALPLLDDAVRFVGARLLEDGPHLKPAYTTDGGRVPDQRHLDLPGYPGGDDVLGNHVNAQFQLDALGESLLLFATAARHGRLTDDGRRAAEVAADAIRQRRGDEDAGIWELSPKRWTHSALACVAGLRAMAPHADRGTAARWTDLADSMVSEASRTMLEPSGRWRRAADDPGLDAALLLGQVRGALPADDPRSVATRTAVLEDLAQEEFMYRFRPDERPLGEAEGAFLLCGFITSLALHQADERVAAARWFERNRAACGPPGIISEEYDVAQRQLRGNLPQAFVHALLLESAIRLAD</sequence>
<feature type="domain" description="Trehalase-like N-terminal" evidence="2">
    <location>
        <begin position="15"/>
        <end position="142"/>
    </location>
</feature>
<accession>A0ABW4LG54</accession>
<evidence type="ECO:0000313" key="3">
    <source>
        <dbReference type="EMBL" id="MFD1722466.1"/>
    </source>
</evidence>
<dbReference type="SUPFAM" id="SSF48208">
    <property type="entry name" value="Six-hairpin glycosidases"/>
    <property type="match status" value="1"/>
</dbReference>
<dbReference type="GO" id="GO:0016787">
    <property type="term" value="F:hydrolase activity"/>
    <property type="evidence" value="ECO:0007669"/>
    <property type="project" value="UniProtKB-KW"/>
</dbReference>
<dbReference type="InterPro" id="IPR008928">
    <property type="entry name" value="6-hairpin_glycosidase_sf"/>
</dbReference>
<feature type="domain" description="GH15-like" evidence="1">
    <location>
        <begin position="240"/>
        <end position="573"/>
    </location>
</feature>
<dbReference type="InterPro" id="IPR045582">
    <property type="entry name" value="Trehalase-like_N"/>
</dbReference>
<protein>
    <submittedName>
        <fullName evidence="3">Glycoside hydrolase family 15 protein</fullName>
    </submittedName>
</protein>
<proteinExistence type="predicted"/>